<accession>A0ACB8Z2C6</accession>
<organism evidence="1 2">
    <name type="scientific">Arctium lappa</name>
    <name type="common">Greater burdock</name>
    <name type="synonym">Lappa major</name>
    <dbReference type="NCBI Taxonomy" id="4217"/>
    <lineage>
        <taxon>Eukaryota</taxon>
        <taxon>Viridiplantae</taxon>
        <taxon>Streptophyta</taxon>
        <taxon>Embryophyta</taxon>
        <taxon>Tracheophyta</taxon>
        <taxon>Spermatophyta</taxon>
        <taxon>Magnoliopsida</taxon>
        <taxon>eudicotyledons</taxon>
        <taxon>Gunneridae</taxon>
        <taxon>Pentapetalae</taxon>
        <taxon>asterids</taxon>
        <taxon>campanulids</taxon>
        <taxon>Asterales</taxon>
        <taxon>Asteraceae</taxon>
        <taxon>Carduoideae</taxon>
        <taxon>Cardueae</taxon>
        <taxon>Arctiinae</taxon>
        <taxon>Arctium</taxon>
    </lineage>
</organism>
<protein>
    <submittedName>
        <fullName evidence="1">Uncharacterized protein</fullName>
    </submittedName>
</protein>
<sequence>MRGTAALLPVKNKFIRMHPVNASRVASLTPKKKLEDDDFEKKEEMKKEEADPIVTFSKPPPIPPVLGPLVLLSLWETWSDDNEKLR</sequence>
<gene>
    <name evidence="1" type="ORF">L6452_31606</name>
</gene>
<dbReference type="EMBL" id="CM042057">
    <property type="protein sequence ID" value="KAI3691804.1"/>
    <property type="molecule type" value="Genomic_DNA"/>
</dbReference>
<evidence type="ECO:0000313" key="1">
    <source>
        <dbReference type="EMBL" id="KAI3691804.1"/>
    </source>
</evidence>
<proteinExistence type="predicted"/>
<name>A0ACB8Z2C6_ARCLA</name>
<reference evidence="1 2" key="2">
    <citation type="journal article" date="2022" name="Mol. Ecol. Resour.">
        <title>The genomes of chicory, endive, great burdock and yacon provide insights into Asteraceae paleo-polyploidization history and plant inulin production.</title>
        <authorList>
            <person name="Fan W."/>
            <person name="Wang S."/>
            <person name="Wang H."/>
            <person name="Wang A."/>
            <person name="Jiang F."/>
            <person name="Liu H."/>
            <person name="Zhao H."/>
            <person name="Xu D."/>
            <person name="Zhang Y."/>
        </authorList>
    </citation>
    <scope>NUCLEOTIDE SEQUENCE [LARGE SCALE GENOMIC DNA]</scope>
    <source>
        <strain evidence="2">cv. Niubang</strain>
    </source>
</reference>
<evidence type="ECO:0000313" key="2">
    <source>
        <dbReference type="Proteomes" id="UP001055879"/>
    </source>
</evidence>
<comment type="caution">
    <text evidence="1">The sequence shown here is derived from an EMBL/GenBank/DDBJ whole genome shotgun (WGS) entry which is preliminary data.</text>
</comment>
<keyword evidence="2" id="KW-1185">Reference proteome</keyword>
<reference evidence="2" key="1">
    <citation type="journal article" date="2022" name="Mol. Ecol. Resour.">
        <title>The genomes of chicory, endive, great burdock and yacon provide insights into Asteraceae palaeo-polyploidization history and plant inulin production.</title>
        <authorList>
            <person name="Fan W."/>
            <person name="Wang S."/>
            <person name="Wang H."/>
            <person name="Wang A."/>
            <person name="Jiang F."/>
            <person name="Liu H."/>
            <person name="Zhao H."/>
            <person name="Xu D."/>
            <person name="Zhang Y."/>
        </authorList>
    </citation>
    <scope>NUCLEOTIDE SEQUENCE [LARGE SCALE GENOMIC DNA]</scope>
    <source>
        <strain evidence="2">cv. Niubang</strain>
    </source>
</reference>
<dbReference type="Proteomes" id="UP001055879">
    <property type="component" value="Linkage Group LG11"/>
</dbReference>